<dbReference type="SUPFAM" id="SSF47413">
    <property type="entry name" value="lambda repressor-like DNA-binding domains"/>
    <property type="match status" value="1"/>
</dbReference>
<dbReference type="AlphaFoldDB" id="A0A098G7R4"/>
<dbReference type="CDD" id="cd00093">
    <property type="entry name" value="HTH_XRE"/>
    <property type="match status" value="1"/>
</dbReference>
<accession>A0A098G7R4</accession>
<gene>
    <name evidence="2" type="ORF">LFA_2635</name>
</gene>
<dbReference type="Proteomes" id="UP000032430">
    <property type="component" value="Chromosome I"/>
</dbReference>
<proteinExistence type="predicted"/>
<evidence type="ECO:0000313" key="2">
    <source>
        <dbReference type="EMBL" id="CEG58004.1"/>
    </source>
</evidence>
<evidence type="ECO:0000259" key="1">
    <source>
        <dbReference type="PROSITE" id="PS50943"/>
    </source>
</evidence>
<sequence length="194" mass="21698">MQLGFSRREFAGKCGFSAATLQAWEDGRYSVPQKSIVKYVKTVLDCGLITTTEWFLLGLGLPPRPVSGLPDVFAAENSVILKEINFFETQNKNTLITTINDDAMLPYFDMGDYVGGKILSLQYAEKYFGSACIIVLYSGETIVRKLRPGTHGRGGFNLLSTNLETKAPYSFLLDCSIQQFAPVIWHRKIERPLL</sequence>
<organism evidence="2 3">
    <name type="scientific">Legionella fallonii LLAP-10</name>
    <dbReference type="NCBI Taxonomy" id="1212491"/>
    <lineage>
        <taxon>Bacteria</taxon>
        <taxon>Pseudomonadati</taxon>
        <taxon>Pseudomonadota</taxon>
        <taxon>Gammaproteobacteria</taxon>
        <taxon>Legionellales</taxon>
        <taxon>Legionellaceae</taxon>
        <taxon>Legionella</taxon>
    </lineage>
</organism>
<protein>
    <recommendedName>
        <fullName evidence="1">HTH cro/C1-type domain-containing protein</fullName>
    </recommendedName>
</protein>
<evidence type="ECO:0000313" key="3">
    <source>
        <dbReference type="Proteomes" id="UP000032430"/>
    </source>
</evidence>
<keyword evidence="3" id="KW-1185">Reference proteome</keyword>
<dbReference type="Gene3D" id="1.10.260.40">
    <property type="entry name" value="lambda repressor-like DNA-binding domains"/>
    <property type="match status" value="1"/>
</dbReference>
<reference evidence="3" key="1">
    <citation type="submission" date="2014-09" db="EMBL/GenBank/DDBJ databases">
        <authorList>
            <person name="Gomez-Valero L."/>
        </authorList>
    </citation>
    <scope>NUCLEOTIDE SEQUENCE [LARGE SCALE GENOMIC DNA]</scope>
    <source>
        <strain evidence="3">ATCC700992</strain>
    </source>
</reference>
<feature type="domain" description="HTH cro/C1-type" evidence="1">
    <location>
        <begin position="2"/>
        <end position="55"/>
    </location>
</feature>
<dbReference type="InterPro" id="IPR001387">
    <property type="entry name" value="Cro/C1-type_HTH"/>
</dbReference>
<dbReference type="GO" id="GO:0003677">
    <property type="term" value="F:DNA binding"/>
    <property type="evidence" value="ECO:0007669"/>
    <property type="project" value="InterPro"/>
</dbReference>
<name>A0A098G7R4_9GAMM</name>
<dbReference type="HOGENOM" id="CLU_105786_0_0_6"/>
<dbReference type="InterPro" id="IPR010982">
    <property type="entry name" value="Lambda_DNA-bd_dom_sf"/>
</dbReference>
<dbReference type="PROSITE" id="PS50943">
    <property type="entry name" value="HTH_CROC1"/>
    <property type="match status" value="1"/>
</dbReference>
<dbReference type="EMBL" id="LN614827">
    <property type="protein sequence ID" value="CEG58004.1"/>
    <property type="molecule type" value="Genomic_DNA"/>
</dbReference>
<dbReference type="KEGG" id="lfa:LFA_2635"/>